<evidence type="ECO:0000313" key="7">
    <source>
        <dbReference type="EMBL" id="MFC0215482.1"/>
    </source>
</evidence>
<comment type="catalytic activity">
    <reaction evidence="1">
        <text>Hydrolysis of alkylated DNA, releasing 3-methyladenine, 3-methylguanine, 7-methylguanine and 7-methyladenine.</text>
        <dbReference type="EC" id="3.2.2.21"/>
    </reaction>
</comment>
<proteinExistence type="predicted"/>
<evidence type="ECO:0000313" key="8">
    <source>
        <dbReference type="Proteomes" id="UP001589776"/>
    </source>
</evidence>
<dbReference type="Pfam" id="PF07934">
    <property type="entry name" value="OGG_N"/>
    <property type="match status" value="1"/>
</dbReference>
<protein>
    <recommendedName>
        <fullName evidence="2">DNA-3-methyladenine glycosylase II</fullName>
        <ecNumber evidence="2">3.2.2.21</ecNumber>
    </recommendedName>
</protein>
<dbReference type="InterPro" id="IPR003265">
    <property type="entry name" value="HhH-GPD_domain"/>
</dbReference>
<feature type="domain" description="HhH-GPD" evidence="6">
    <location>
        <begin position="136"/>
        <end position="301"/>
    </location>
</feature>
<dbReference type="InterPro" id="IPR051912">
    <property type="entry name" value="Alkylbase_DNA_Glycosylase/TA"/>
</dbReference>
<name>A0ABV6DS57_9BACL</name>
<evidence type="ECO:0000256" key="1">
    <source>
        <dbReference type="ARBA" id="ARBA00000086"/>
    </source>
</evidence>
<dbReference type="InterPro" id="IPR023170">
    <property type="entry name" value="HhH_base_excis_C"/>
</dbReference>
<evidence type="ECO:0000259" key="6">
    <source>
        <dbReference type="SMART" id="SM00478"/>
    </source>
</evidence>
<dbReference type="PANTHER" id="PTHR43003:SF12">
    <property type="entry name" value="DNA-3-METHYLADENINE GLYCOSYLASE"/>
    <property type="match status" value="1"/>
</dbReference>
<dbReference type="PANTHER" id="PTHR43003">
    <property type="entry name" value="DNA-3-METHYLADENINE GLYCOSYLASE"/>
    <property type="match status" value="1"/>
</dbReference>
<sequence length="313" mass="35138">MPDLSFELPVSQPFRFQRCLEYMTRSPLECLYEVDGDKVIRLIRAEGAAESALLEISCPDDRALRVRFLQGAPQSDAELSRIQSYIRDWFDLERDLAPWQRLAEAGPVLGPLARSMYGLRLIGIPDLFEALCWAIAGQQVNLAFAYKLKRRLTEAYGEAADREGRTYRRFPDPAALAGADPGELQALQLTKTKAAAIREVAALMQRGELSRAALLALGDFDAAERELVRVRGIGPWTAHYVRMRCLRDPRAFPIGDAGLHNAVKAQLGLDRKPTPQELQSLFAGWAGWEAYATFYLWHSLYELKTAALGKDNR</sequence>
<keyword evidence="4" id="KW-0378">Hydrolase</keyword>
<reference evidence="7 8" key="1">
    <citation type="submission" date="2024-09" db="EMBL/GenBank/DDBJ databases">
        <authorList>
            <person name="Sun Q."/>
            <person name="Mori K."/>
        </authorList>
    </citation>
    <scope>NUCLEOTIDE SEQUENCE [LARGE SCALE GENOMIC DNA]</scope>
    <source>
        <strain evidence="7 8">CCM 7759</strain>
    </source>
</reference>
<organism evidence="7 8">
    <name type="scientific">Paenibacillus chartarius</name>
    <dbReference type="NCBI Taxonomy" id="747481"/>
    <lineage>
        <taxon>Bacteria</taxon>
        <taxon>Bacillati</taxon>
        <taxon>Bacillota</taxon>
        <taxon>Bacilli</taxon>
        <taxon>Bacillales</taxon>
        <taxon>Paenibacillaceae</taxon>
        <taxon>Paenibacillus</taxon>
    </lineage>
</organism>
<dbReference type="SUPFAM" id="SSF48150">
    <property type="entry name" value="DNA-glycosylase"/>
    <property type="match status" value="1"/>
</dbReference>
<evidence type="ECO:0000256" key="5">
    <source>
        <dbReference type="ARBA" id="ARBA00023204"/>
    </source>
</evidence>
<keyword evidence="8" id="KW-1185">Reference proteome</keyword>
<gene>
    <name evidence="7" type="ORF">ACFFK0_24110</name>
</gene>
<evidence type="ECO:0000256" key="4">
    <source>
        <dbReference type="ARBA" id="ARBA00022801"/>
    </source>
</evidence>
<dbReference type="Gene3D" id="3.30.310.20">
    <property type="entry name" value="DNA-3-methyladenine glycosylase AlkA, N-terminal domain"/>
    <property type="match status" value="1"/>
</dbReference>
<accession>A0ABV6DS57</accession>
<dbReference type="Gene3D" id="1.10.340.30">
    <property type="entry name" value="Hypothetical protein, domain 2"/>
    <property type="match status" value="1"/>
</dbReference>
<dbReference type="Pfam" id="PF00730">
    <property type="entry name" value="HhH-GPD"/>
    <property type="match status" value="1"/>
</dbReference>
<keyword evidence="3" id="KW-0227">DNA damage</keyword>
<dbReference type="CDD" id="cd00056">
    <property type="entry name" value="ENDO3c"/>
    <property type="match status" value="1"/>
</dbReference>
<dbReference type="InterPro" id="IPR012904">
    <property type="entry name" value="OGG_N"/>
</dbReference>
<comment type="caution">
    <text evidence="7">The sequence shown here is derived from an EMBL/GenBank/DDBJ whole genome shotgun (WGS) entry which is preliminary data.</text>
</comment>
<evidence type="ECO:0000256" key="2">
    <source>
        <dbReference type="ARBA" id="ARBA00012000"/>
    </source>
</evidence>
<dbReference type="RefSeq" id="WP_377472930.1">
    <property type="nucleotide sequence ID" value="NZ_JBHLWN010000098.1"/>
</dbReference>
<dbReference type="Gene3D" id="1.10.1670.10">
    <property type="entry name" value="Helix-hairpin-Helix base-excision DNA repair enzymes (C-terminal)"/>
    <property type="match status" value="1"/>
</dbReference>
<evidence type="ECO:0000256" key="3">
    <source>
        <dbReference type="ARBA" id="ARBA00022763"/>
    </source>
</evidence>
<dbReference type="Proteomes" id="UP001589776">
    <property type="component" value="Unassembled WGS sequence"/>
</dbReference>
<dbReference type="EMBL" id="JBHLWN010000098">
    <property type="protein sequence ID" value="MFC0215482.1"/>
    <property type="molecule type" value="Genomic_DNA"/>
</dbReference>
<dbReference type="SMART" id="SM00478">
    <property type="entry name" value="ENDO3c"/>
    <property type="match status" value="1"/>
</dbReference>
<dbReference type="InterPro" id="IPR037046">
    <property type="entry name" value="AlkA_N_sf"/>
</dbReference>
<dbReference type="InterPro" id="IPR011257">
    <property type="entry name" value="DNA_glycosylase"/>
</dbReference>
<keyword evidence="5" id="KW-0234">DNA repair</keyword>
<dbReference type="EC" id="3.2.2.21" evidence="2"/>